<dbReference type="Proteomes" id="UP000217790">
    <property type="component" value="Unassembled WGS sequence"/>
</dbReference>
<evidence type="ECO:0000313" key="2">
    <source>
        <dbReference type="Proteomes" id="UP000217790"/>
    </source>
</evidence>
<keyword evidence="2" id="KW-1185">Reference proteome</keyword>
<proteinExistence type="predicted"/>
<name>A0A2H3CYW4_ARMGA</name>
<organism evidence="1 2">
    <name type="scientific">Armillaria gallica</name>
    <name type="common">Bulbous honey fungus</name>
    <name type="synonym">Armillaria bulbosa</name>
    <dbReference type="NCBI Taxonomy" id="47427"/>
    <lineage>
        <taxon>Eukaryota</taxon>
        <taxon>Fungi</taxon>
        <taxon>Dikarya</taxon>
        <taxon>Basidiomycota</taxon>
        <taxon>Agaricomycotina</taxon>
        <taxon>Agaricomycetes</taxon>
        <taxon>Agaricomycetidae</taxon>
        <taxon>Agaricales</taxon>
        <taxon>Marasmiineae</taxon>
        <taxon>Physalacriaceae</taxon>
        <taxon>Armillaria</taxon>
    </lineage>
</organism>
<accession>A0A2H3CYW4</accession>
<dbReference type="EMBL" id="KZ293674">
    <property type="protein sequence ID" value="PBK88175.1"/>
    <property type="molecule type" value="Genomic_DNA"/>
</dbReference>
<dbReference type="STRING" id="47427.A0A2H3CYW4"/>
<reference evidence="2" key="1">
    <citation type="journal article" date="2017" name="Nat. Ecol. Evol.">
        <title>Genome expansion and lineage-specific genetic innovations in the forest pathogenic fungi Armillaria.</title>
        <authorList>
            <person name="Sipos G."/>
            <person name="Prasanna A.N."/>
            <person name="Walter M.C."/>
            <person name="O'Connor E."/>
            <person name="Balint B."/>
            <person name="Krizsan K."/>
            <person name="Kiss B."/>
            <person name="Hess J."/>
            <person name="Varga T."/>
            <person name="Slot J."/>
            <person name="Riley R."/>
            <person name="Boka B."/>
            <person name="Rigling D."/>
            <person name="Barry K."/>
            <person name="Lee J."/>
            <person name="Mihaltcheva S."/>
            <person name="LaButti K."/>
            <person name="Lipzen A."/>
            <person name="Waldron R."/>
            <person name="Moloney N.M."/>
            <person name="Sperisen C."/>
            <person name="Kredics L."/>
            <person name="Vagvoelgyi C."/>
            <person name="Patrignani A."/>
            <person name="Fitzpatrick D."/>
            <person name="Nagy I."/>
            <person name="Doyle S."/>
            <person name="Anderson J.B."/>
            <person name="Grigoriev I.V."/>
            <person name="Gueldener U."/>
            <person name="Muensterkoetter M."/>
            <person name="Nagy L.G."/>
        </authorList>
    </citation>
    <scope>NUCLEOTIDE SEQUENCE [LARGE SCALE GENOMIC DNA]</scope>
    <source>
        <strain evidence="2">Ar21-2</strain>
    </source>
</reference>
<sequence>MVPESVTESEGGRMGRLDALAHLSHTRQTRLAERRNSWDFSDVELPFVASLWRGLFDPCSRSAPSQVLVPKRYTDPRCRIEDMVDVDAVVISYAPSSPLNLFKHTHIPCLTTFFKRTLTADLRHDRHTQGSRHILDSWEVRRIRGRARGQMGR</sequence>
<dbReference type="InParanoid" id="A0A2H3CYW4"/>
<gene>
    <name evidence="1" type="ORF">ARMGADRAFT_434546</name>
</gene>
<dbReference type="OrthoDB" id="332863at2759"/>
<dbReference type="AlphaFoldDB" id="A0A2H3CYW4"/>
<evidence type="ECO:0000313" key="1">
    <source>
        <dbReference type="EMBL" id="PBK88175.1"/>
    </source>
</evidence>
<protein>
    <submittedName>
        <fullName evidence="1">Uncharacterized protein</fullName>
    </submittedName>
</protein>